<name>A0A917CEJ3_9GAMM</name>
<dbReference type="Proteomes" id="UP000632858">
    <property type="component" value="Unassembled WGS sequence"/>
</dbReference>
<keyword evidence="4" id="KW-0997">Cell inner membrane</keyword>
<comment type="caution">
    <text evidence="10">The sequence shown here is derived from an EMBL/GenBank/DDBJ whole genome shotgun (WGS) entry which is preliminary data.</text>
</comment>
<dbReference type="PANTHER" id="PTHR30574:SF1">
    <property type="entry name" value="SULPHUR TRANSPORT DOMAIN-CONTAINING PROTEIN"/>
    <property type="match status" value="1"/>
</dbReference>
<evidence type="ECO:0000256" key="8">
    <source>
        <dbReference type="ARBA" id="ARBA00035655"/>
    </source>
</evidence>
<sequence length="393" mass="40513">MSAPPRPTAQGPVVLAAFAAIAALALAAGDAGSPRIALLTVVGALLGIALYHAAFGFTSAFRVLLADGRSAGFRAQLVMLGAACLLFFPALAAGSLFGQPVNGFVSPAGLSVVIGAFLFGIGMQLGGGCASGTLFSAGGGSTRMLVTLAFFIGGSVLGVLHQSWWKALPGLGPVSLIDRFGWLPALLLNLAVFALAYLVAARIERRRHGALESIRRIDAGAFRQGPWPLLAGALALALLNFATLYLAGRPWGITSAFGLWGGKLLQGVGLPVSDWAGFEQPAMREALAGSLLTDITSMMDIGLVFGAFLAAGLAGKFRPEWRIPPRQLLACALGGLLLGYGARIAYGCNIGAFFSGIASGSLHGWLWIASALLGNAAGIRLRPWFALSVPNRC</sequence>
<feature type="transmembrane region" description="Helical" evidence="9">
    <location>
        <begin position="185"/>
        <end position="204"/>
    </location>
</feature>
<comment type="similarity">
    <text evidence="8">Belongs to the TsuA/YedE (TC 9.B.102) family.</text>
</comment>
<keyword evidence="11" id="KW-1185">Reference proteome</keyword>
<evidence type="ECO:0000313" key="10">
    <source>
        <dbReference type="EMBL" id="GGF86587.1"/>
    </source>
</evidence>
<protein>
    <recommendedName>
        <fullName evidence="12">Sulphur transport domain-containing protein</fullName>
    </recommendedName>
</protein>
<evidence type="ECO:0000256" key="7">
    <source>
        <dbReference type="ARBA" id="ARBA00023136"/>
    </source>
</evidence>
<dbReference type="AlphaFoldDB" id="A0A917CEJ3"/>
<organism evidence="10 11">
    <name type="scientific">Arenimonas maotaiensis</name>
    <dbReference type="NCBI Taxonomy" id="1446479"/>
    <lineage>
        <taxon>Bacteria</taxon>
        <taxon>Pseudomonadati</taxon>
        <taxon>Pseudomonadota</taxon>
        <taxon>Gammaproteobacteria</taxon>
        <taxon>Lysobacterales</taxon>
        <taxon>Lysobacteraceae</taxon>
        <taxon>Arenimonas</taxon>
    </lineage>
</organism>
<feature type="transmembrane region" description="Helical" evidence="9">
    <location>
        <begin position="327"/>
        <end position="346"/>
    </location>
</feature>
<comment type="subcellular location">
    <subcellularLocation>
        <location evidence="1">Cell inner membrane</location>
        <topology evidence="1">Multi-pass membrane protein</topology>
    </subcellularLocation>
</comment>
<feature type="transmembrane region" description="Helical" evidence="9">
    <location>
        <begin position="352"/>
        <end position="373"/>
    </location>
</feature>
<proteinExistence type="inferred from homology"/>
<evidence type="ECO:0000256" key="6">
    <source>
        <dbReference type="ARBA" id="ARBA00022989"/>
    </source>
</evidence>
<keyword evidence="7 9" id="KW-0472">Membrane</keyword>
<feature type="transmembrane region" description="Helical" evidence="9">
    <location>
        <begin position="104"/>
        <end position="123"/>
    </location>
</feature>
<dbReference type="GO" id="GO:0005886">
    <property type="term" value="C:plasma membrane"/>
    <property type="evidence" value="ECO:0007669"/>
    <property type="project" value="UniProtKB-SubCell"/>
</dbReference>
<reference evidence="10" key="2">
    <citation type="submission" date="2020-09" db="EMBL/GenBank/DDBJ databases">
        <authorList>
            <person name="Sun Q."/>
            <person name="Zhou Y."/>
        </authorList>
    </citation>
    <scope>NUCLEOTIDE SEQUENCE</scope>
    <source>
        <strain evidence="10">CGMCC 1.12726</strain>
    </source>
</reference>
<keyword evidence="2" id="KW-0813">Transport</keyword>
<keyword evidence="3" id="KW-1003">Cell membrane</keyword>
<keyword evidence="6 9" id="KW-1133">Transmembrane helix</keyword>
<feature type="transmembrane region" description="Helical" evidence="9">
    <location>
        <begin position="295"/>
        <end position="315"/>
    </location>
</feature>
<accession>A0A917CEJ3</accession>
<feature type="transmembrane region" description="Helical" evidence="9">
    <location>
        <begin position="77"/>
        <end position="98"/>
    </location>
</feature>
<dbReference type="InterPro" id="IPR007272">
    <property type="entry name" value="Sulf_transp_TsuA/YedE"/>
</dbReference>
<feature type="transmembrane region" description="Helical" evidence="9">
    <location>
        <begin position="144"/>
        <end position="165"/>
    </location>
</feature>
<keyword evidence="5 9" id="KW-0812">Transmembrane</keyword>
<dbReference type="RefSeq" id="WP_188447538.1">
    <property type="nucleotide sequence ID" value="NZ_BMFO01000001.1"/>
</dbReference>
<evidence type="ECO:0008006" key="12">
    <source>
        <dbReference type="Google" id="ProtNLM"/>
    </source>
</evidence>
<feature type="transmembrane region" description="Helical" evidence="9">
    <location>
        <begin position="37"/>
        <end position="65"/>
    </location>
</feature>
<evidence type="ECO:0000313" key="11">
    <source>
        <dbReference type="Proteomes" id="UP000632858"/>
    </source>
</evidence>
<feature type="transmembrane region" description="Helical" evidence="9">
    <location>
        <begin position="225"/>
        <end position="247"/>
    </location>
</feature>
<dbReference type="EMBL" id="BMFO01000001">
    <property type="protein sequence ID" value="GGF86587.1"/>
    <property type="molecule type" value="Genomic_DNA"/>
</dbReference>
<evidence type="ECO:0000256" key="2">
    <source>
        <dbReference type="ARBA" id="ARBA00022448"/>
    </source>
</evidence>
<evidence type="ECO:0000256" key="5">
    <source>
        <dbReference type="ARBA" id="ARBA00022692"/>
    </source>
</evidence>
<dbReference type="Pfam" id="PF04143">
    <property type="entry name" value="Sulf_transp"/>
    <property type="match status" value="1"/>
</dbReference>
<evidence type="ECO:0000256" key="1">
    <source>
        <dbReference type="ARBA" id="ARBA00004429"/>
    </source>
</evidence>
<reference evidence="10" key="1">
    <citation type="journal article" date="2014" name="Int. J. Syst. Evol. Microbiol.">
        <title>Complete genome sequence of Corynebacterium casei LMG S-19264T (=DSM 44701T), isolated from a smear-ripened cheese.</title>
        <authorList>
            <consortium name="US DOE Joint Genome Institute (JGI-PGF)"/>
            <person name="Walter F."/>
            <person name="Albersmeier A."/>
            <person name="Kalinowski J."/>
            <person name="Ruckert C."/>
        </authorList>
    </citation>
    <scope>NUCLEOTIDE SEQUENCE</scope>
    <source>
        <strain evidence="10">CGMCC 1.12726</strain>
    </source>
</reference>
<dbReference type="PANTHER" id="PTHR30574">
    <property type="entry name" value="INNER MEMBRANE PROTEIN YEDE"/>
    <property type="match status" value="1"/>
</dbReference>
<evidence type="ECO:0000256" key="9">
    <source>
        <dbReference type="SAM" id="Phobius"/>
    </source>
</evidence>
<evidence type="ECO:0000256" key="3">
    <source>
        <dbReference type="ARBA" id="ARBA00022475"/>
    </source>
</evidence>
<gene>
    <name evidence="10" type="ORF">GCM10010960_05670</name>
</gene>
<evidence type="ECO:0000256" key="4">
    <source>
        <dbReference type="ARBA" id="ARBA00022519"/>
    </source>
</evidence>